<proteinExistence type="predicted"/>
<dbReference type="Proteomes" id="UP001220962">
    <property type="component" value="Chromosome"/>
</dbReference>
<evidence type="ECO:0008006" key="6">
    <source>
        <dbReference type="Google" id="ProtNLM"/>
    </source>
</evidence>
<name>A0AAX3MXD2_9BACL</name>
<evidence type="ECO:0000313" key="5">
    <source>
        <dbReference type="Proteomes" id="UP001221519"/>
    </source>
</evidence>
<dbReference type="Proteomes" id="UP001221519">
    <property type="component" value="Chromosome"/>
</dbReference>
<evidence type="ECO:0000313" key="4">
    <source>
        <dbReference type="Proteomes" id="UP001220962"/>
    </source>
</evidence>
<keyword evidence="1" id="KW-0472">Membrane</keyword>
<evidence type="ECO:0000313" key="2">
    <source>
        <dbReference type="EMBL" id="WDH81766.1"/>
    </source>
</evidence>
<dbReference type="RefSeq" id="WP_047913309.1">
    <property type="nucleotide sequence ID" value="NZ_CP118101.1"/>
</dbReference>
<protein>
    <recommendedName>
        <fullName evidence="6">DUF2975 domain-containing protein</fullName>
    </recommendedName>
</protein>
<gene>
    <name evidence="2" type="ORF">PUW23_19970</name>
    <name evidence="3" type="ORF">PUW25_19850</name>
</gene>
<organism evidence="2 4">
    <name type="scientific">Paenibacillus urinalis</name>
    <dbReference type="NCBI Taxonomy" id="521520"/>
    <lineage>
        <taxon>Bacteria</taxon>
        <taxon>Bacillati</taxon>
        <taxon>Bacillota</taxon>
        <taxon>Bacilli</taxon>
        <taxon>Bacillales</taxon>
        <taxon>Paenibacillaceae</taxon>
        <taxon>Paenibacillus</taxon>
    </lineage>
</organism>
<keyword evidence="5" id="KW-1185">Reference proteome</keyword>
<sequence length="152" mass="17512">MLTISKKNLALIISIFCFAAGLFSVTFLQSDGPLWDFPIILIALASCSSFLCYSILEFRELLNERDEDKIKKFKSGTYYTLIVSIVWLLLYIPRLQDDLTREVFDGRVMPIDWDSAQLYLLGIIFFSLFLIRSIAGLQLLKKLKQKDISNIE</sequence>
<dbReference type="EMBL" id="CP118108">
    <property type="protein sequence ID" value="WDI01492.1"/>
    <property type="molecule type" value="Genomic_DNA"/>
</dbReference>
<feature type="transmembrane region" description="Helical" evidence="1">
    <location>
        <begin position="77"/>
        <end position="96"/>
    </location>
</feature>
<feature type="transmembrane region" description="Helical" evidence="1">
    <location>
        <begin position="9"/>
        <end position="28"/>
    </location>
</feature>
<feature type="transmembrane region" description="Helical" evidence="1">
    <location>
        <begin position="116"/>
        <end position="140"/>
    </location>
</feature>
<dbReference type="AlphaFoldDB" id="A0AAX3MXD2"/>
<dbReference type="EMBL" id="CP118101">
    <property type="protein sequence ID" value="WDH81766.1"/>
    <property type="molecule type" value="Genomic_DNA"/>
</dbReference>
<feature type="transmembrane region" description="Helical" evidence="1">
    <location>
        <begin position="34"/>
        <end position="56"/>
    </location>
</feature>
<reference evidence="2 5" key="1">
    <citation type="submission" date="2023-02" db="EMBL/GenBank/DDBJ databases">
        <title>Pathogen: clinical or host-associated sample.</title>
        <authorList>
            <person name="Hergert J."/>
            <person name="Casey R."/>
            <person name="Wagner J."/>
            <person name="Young E.L."/>
            <person name="Oakeson K.F."/>
        </authorList>
    </citation>
    <scope>NUCLEOTIDE SEQUENCE</scope>
    <source>
        <strain evidence="3 5">2022CK-00829</strain>
        <strain evidence="2">2022CK-00830</strain>
    </source>
</reference>
<accession>A0AAX3MXD2</accession>
<evidence type="ECO:0000313" key="3">
    <source>
        <dbReference type="EMBL" id="WDI01492.1"/>
    </source>
</evidence>
<keyword evidence="1" id="KW-0812">Transmembrane</keyword>
<evidence type="ECO:0000256" key="1">
    <source>
        <dbReference type="SAM" id="Phobius"/>
    </source>
</evidence>
<keyword evidence="1" id="KW-1133">Transmembrane helix</keyword>